<dbReference type="OrthoDB" id="3731619at2"/>
<accession>A0A2I1I758</accession>
<evidence type="ECO:0000313" key="1">
    <source>
        <dbReference type="EMBL" id="PKY66967.1"/>
    </source>
</evidence>
<dbReference type="RefSeq" id="WP_101627464.1">
    <property type="nucleotide sequence ID" value="NZ_PKKJ01000001.1"/>
</dbReference>
<dbReference type="EMBL" id="PKKJ01000001">
    <property type="protein sequence ID" value="PKY66967.1"/>
    <property type="molecule type" value="Genomic_DNA"/>
</dbReference>
<protein>
    <submittedName>
        <fullName evidence="1">Antitoxin HicB</fullName>
    </submittedName>
</protein>
<comment type="caution">
    <text evidence="1">The sequence shown here is derived from an EMBL/GenBank/DDBJ whole genome shotgun (WGS) entry which is preliminary data.</text>
</comment>
<organism evidence="1 2">
    <name type="scientific">Schaalia turicensis</name>
    <dbReference type="NCBI Taxonomy" id="131111"/>
    <lineage>
        <taxon>Bacteria</taxon>
        <taxon>Bacillati</taxon>
        <taxon>Actinomycetota</taxon>
        <taxon>Actinomycetes</taxon>
        <taxon>Actinomycetales</taxon>
        <taxon>Actinomycetaceae</taxon>
        <taxon>Schaalia</taxon>
    </lineage>
</organism>
<dbReference type="Proteomes" id="UP000234545">
    <property type="component" value="Unassembled WGS sequence"/>
</dbReference>
<dbReference type="AlphaFoldDB" id="A0A2I1I758"/>
<name>A0A2I1I758_9ACTO</name>
<proteinExistence type="predicted"/>
<sequence length="122" mass="13641">MNTITITARPWSGGWELWNGDDIWTQVRTLPKARQQVIDYLDTMEEDVDHSTWNITIVPEIEQAAQVKQSIEASKTAEESAKAASVASRKAIRALKEANYSLADISYIMGLSRSRVCQLANS</sequence>
<evidence type="ECO:0000313" key="2">
    <source>
        <dbReference type="Proteomes" id="UP000234545"/>
    </source>
</evidence>
<reference evidence="1 2" key="1">
    <citation type="submission" date="2017-12" db="EMBL/GenBank/DDBJ databases">
        <title>Phylogenetic diversity of female urinary microbiome.</title>
        <authorList>
            <person name="Thomas-White K."/>
            <person name="Wolfe A.J."/>
        </authorList>
    </citation>
    <scope>NUCLEOTIDE SEQUENCE [LARGE SCALE GENOMIC DNA]</scope>
    <source>
        <strain evidence="1 2">UMB0250</strain>
    </source>
</reference>
<gene>
    <name evidence="1" type="ORF">CYJ25_01630</name>
</gene>